<reference evidence="3" key="1">
    <citation type="submission" date="2016-11" db="EMBL/GenBank/DDBJ databases">
        <authorList>
            <person name="Varghese N."/>
            <person name="Submissions S."/>
        </authorList>
    </citation>
    <scope>NUCLEOTIDE SEQUENCE [LARGE SCALE GENOMIC DNA]</scope>
    <source>
        <strain evidence="3">DSM 28223</strain>
    </source>
</reference>
<gene>
    <name evidence="2" type="ORF">SAMN04488044_2521</name>
</gene>
<feature type="region of interest" description="Disordered" evidence="1">
    <location>
        <begin position="26"/>
        <end position="48"/>
    </location>
</feature>
<proteinExistence type="predicted"/>
<accession>A0A1M5SWU2</accession>
<protein>
    <submittedName>
        <fullName evidence="2">Uncharacterized protein</fullName>
    </submittedName>
</protein>
<dbReference type="AlphaFoldDB" id="A0A1M5SWU2"/>
<sequence length="48" mass="5230">MQRGVITNSEQSDGKGLAMLETKRLAQRKATTAKTGPNPTLQMRENNG</sequence>
<dbReference type="Proteomes" id="UP000184211">
    <property type="component" value="Unassembled WGS sequence"/>
</dbReference>
<evidence type="ECO:0000256" key="1">
    <source>
        <dbReference type="SAM" id="MobiDB-lite"/>
    </source>
</evidence>
<keyword evidence="3" id="KW-1185">Reference proteome</keyword>
<dbReference type="EMBL" id="FQWM01000005">
    <property type="protein sequence ID" value="SHH43051.1"/>
    <property type="molecule type" value="Genomic_DNA"/>
</dbReference>
<feature type="compositionally biased region" description="Polar residues" evidence="1">
    <location>
        <begin position="29"/>
        <end position="48"/>
    </location>
</feature>
<name>A0A1M5SWU2_9RHOB</name>
<evidence type="ECO:0000313" key="3">
    <source>
        <dbReference type="Proteomes" id="UP000184211"/>
    </source>
</evidence>
<organism evidence="2 3">
    <name type="scientific">Cognatishimia maritima</name>
    <dbReference type="NCBI Taxonomy" id="870908"/>
    <lineage>
        <taxon>Bacteria</taxon>
        <taxon>Pseudomonadati</taxon>
        <taxon>Pseudomonadota</taxon>
        <taxon>Alphaproteobacteria</taxon>
        <taxon>Rhodobacterales</taxon>
        <taxon>Paracoccaceae</taxon>
        <taxon>Cognatishimia</taxon>
    </lineage>
</organism>
<evidence type="ECO:0000313" key="2">
    <source>
        <dbReference type="EMBL" id="SHH43051.1"/>
    </source>
</evidence>